<protein>
    <submittedName>
        <fullName evidence="1">Uncharacterized protein</fullName>
    </submittedName>
</protein>
<gene>
    <name evidence="1" type="ORF">S01H4_33589</name>
</gene>
<sequence length="124" mass="14112">MLNANVFGEGVCYTDITHRKLVVLNILKNCHRIISEASNIKRIDEIIASNFFNVNSSDKSSFREFSSLVQSLNPAIIDAIRICVCFENFFKAKLILNGYIIHKIIENQLISKYQCLATNKNLSQ</sequence>
<organism evidence="1">
    <name type="scientific">marine sediment metagenome</name>
    <dbReference type="NCBI Taxonomy" id="412755"/>
    <lineage>
        <taxon>unclassified sequences</taxon>
        <taxon>metagenomes</taxon>
        <taxon>ecological metagenomes</taxon>
    </lineage>
</organism>
<evidence type="ECO:0000313" key="1">
    <source>
        <dbReference type="EMBL" id="GAG80780.1"/>
    </source>
</evidence>
<comment type="caution">
    <text evidence="1">The sequence shown here is derived from an EMBL/GenBank/DDBJ whole genome shotgun (WGS) entry which is preliminary data.</text>
</comment>
<proteinExistence type="predicted"/>
<dbReference type="EMBL" id="BART01017695">
    <property type="protein sequence ID" value="GAG80780.1"/>
    <property type="molecule type" value="Genomic_DNA"/>
</dbReference>
<accession>X1ADY1</accession>
<reference evidence="1" key="1">
    <citation type="journal article" date="2014" name="Front. Microbiol.">
        <title>High frequency of phylogenetically diverse reductive dehalogenase-homologous genes in deep subseafloor sedimentary metagenomes.</title>
        <authorList>
            <person name="Kawai M."/>
            <person name="Futagami T."/>
            <person name="Toyoda A."/>
            <person name="Takaki Y."/>
            <person name="Nishi S."/>
            <person name="Hori S."/>
            <person name="Arai W."/>
            <person name="Tsubouchi T."/>
            <person name="Morono Y."/>
            <person name="Uchiyama I."/>
            <person name="Ito T."/>
            <person name="Fujiyama A."/>
            <person name="Inagaki F."/>
            <person name="Takami H."/>
        </authorList>
    </citation>
    <scope>NUCLEOTIDE SEQUENCE</scope>
    <source>
        <strain evidence="1">Expedition CK06-06</strain>
    </source>
</reference>
<name>X1ADY1_9ZZZZ</name>
<dbReference type="AlphaFoldDB" id="X1ADY1"/>